<feature type="compositionally biased region" description="Basic and acidic residues" evidence="1">
    <location>
        <begin position="418"/>
        <end position="429"/>
    </location>
</feature>
<name>A0ABQ8U3V3_PERAM</name>
<proteinExistence type="predicted"/>
<evidence type="ECO:0000256" key="1">
    <source>
        <dbReference type="SAM" id="MobiDB-lite"/>
    </source>
</evidence>
<feature type="transmembrane region" description="Helical" evidence="2">
    <location>
        <begin position="302"/>
        <end position="320"/>
    </location>
</feature>
<accession>A0ABQ8U3V3</accession>
<feature type="transmembrane region" description="Helical" evidence="2">
    <location>
        <begin position="332"/>
        <end position="358"/>
    </location>
</feature>
<evidence type="ECO:0000313" key="6">
    <source>
        <dbReference type="Proteomes" id="UP001148838"/>
    </source>
</evidence>
<keyword evidence="6" id="KW-1185">Reference proteome</keyword>
<feature type="transmembrane region" description="Helical" evidence="2">
    <location>
        <begin position="378"/>
        <end position="395"/>
    </location>
</feature>
<dbReference type="InterPro" id="IPR002656">
    <property type="entry name" value="Acyl_transf_3_dom"/>
</dbReference>
<gene>
    <name evidence="5" type="ORF">ANN_03636</name>
</gene>
<protein>
    <recommendedName>
        <fullName evidence="4">Acyltransferase 3 domain-containing protein</fullName>
    </recommendedName>
</protein>
<keyword evidence="2" id="KW-0472">Membrane</keyword>
<feature type="transmembrane region" description="Helical" evidence="2">
    <location>
        <begin position="89"/>
        <end position="112"/>
    </location>
</feature>
<feature type="compositionally biased region" description="Basic residues" evidence="1">
    <location>
        <begin position="431"/>
        <end position="446"/>
    </location>
</feature>
<dbReference type="Proteomes" id="UP001148838">
    <property type="component" value="Unassembled WGS sequence"/>
</dbReference>
<comment type="caution">
    <text evidence="5">The sequence shown here is derived from an EMBL/GenBank/DDBJ whole genome shotgun (WGS) entry which is preliminary data.</text>
</comment>
<keyword evidence="2" id="KW-0812">Transmembrane</keyword>
<evidence type="ECO:0000259" key="4">
    <source>
        <dbReference type="Pfam" id="PF01757"/>
    </source>
</evidence>
<dbReference type="Pfam" id="PF01757">
    <property type="entry name" value="Acyl_transf_3"/>
    <property type="match status" value="1"/>
</dbReference>
<dbReference type="EMBL" id="JAJSOF020000001">
    <property type="protein sequence ID" value="KAJ4452119.1"/>
    <property type="molecule type" value="Genomic_DNA"/>
</dbReference>
<evidence type="ECO:0000313" key="5">
    <source>
        <dbReference type="EMBL" id="KAJ4452119.1"/>
    </source>
</evidence>
<keyword evidence="2" id="KW-1133">Transmembrane helix</keyword>
<feature type="chain" id="PRO_5047362367" description="Acyltransferase 3 domain-containing protein" evidence="3">
    <location>
        <begin position="17"/>
        <end position="470"/>
    </location>
</feature>
<evidence type="ECO:0000256" key="3">
    <source>
        <dbReference type="SAM" id="SignalP"/>
    </source>
</evidence>
<feature type="region of interest" description="Disordered" evidence="1">
    <location>
        <begin position="418"/>
        <end position="470"/>
    </location>
</feature>
<organism evidence="5 6">
    <name type="scientific">Periplaneta americana</name>
    <name type="common">American cockroach</name>
    <name type="synonym">Blatta americana</name>
    <dbReference type="NCBI Taxonomy" id="6978"/>
    <lineage>
        <taxon>Eukaryota</taxon>
        <taxon>Metazoa</taxon>
        <taxon>Ecdysozoa</taxon>
        <taxon>Arthropoda</taxon>
        <taxon>Hexapoda</taxon>
        <taxon>Insecta</taxon>
        <taxon>Pterygota</taxon>
        <taxon>Neoptera</taxon>
        <taxon>Polyneoptera</taxon>
        <taxon>Dictyoptera</taxon>
        <taxon>Blattodea</taxon>
        <taxon>Blattoidea</taxon>
        <taxon>Blattidae</taxon>
        <taxon>Blattinae</taxon>
        <taxon>Periplaneta</taxon>
    </lineage>
</organism>
<keyword evidence="3" id="KW-0732">Signal</keyword>
<feature type="transmembrane region" description="Helical" evidence="2">
    <location>
        <begin position="156"/>
        <end position="173"/>
    </location>
</feature>
<feature type="transmembrane region" description="Helical" evidence="2">
    <location>
        <begin position="193"/>
        <end position="219"/>
    </location>
</feature>
<sequence length="470" mass="53812">MPSFATWIYIALVTQAWFVLQGVSWTSPRSALYTWAFCVPSSCSASDVESALNNALAPLNQPDRIEVMVNVGDADCHGETSAEITGVDIGMIILLAVTAVLLIGSTCYDIIVHWNKPETKKKSTRHEVLMSFSVRENCRKLFSTASGGDTMHCLNGLRFLSIFWIMLGHTFYMKSISPSVNQIAVKDYDQNVSMMLIMNGTLTTDTFFLLGGLLLCYTFMRYWEKNPSFNAISFYLQRYIRLTPPYAFVIFFYASLMYHLGSGPMWNQWVGVNRDYCLANWWTNLLYINNYVNVGEMCLNQTWYLAVDMQLFWVSPLILYPLARWPRFGKGLLATLTFVSVVIPFAITFAQNLTAAMLYTKDPIIVGVVYVQVYTRTYARAGPYLIGIALGYLLYKLKNKSIKIHAFDLLMKETNETKRKRENRKETGQRIKSRKGKREWRNKRWKKEAEKDRIGNRGSKKVAKKIVAVS</sequence>
<dbReference type="PANTHER" id="PTHR11161">
    <property type="entry name" value="O-ACYLTRANSFERASE"/>
    <property type="match status" value="1"/>
</dbReference>
<reference evidence="5 6" key="1">
    <citation type="journal article" date="2022" name="Allergy">
        <title>Genome assembly and annotation of Periplaneta americana reveal a comprehensive cockroach allergen profile.</title>
        <authorList>
            <person name="Wang L."/>
            <person name="Xiong Q."/>
            <person name="Saelim N."/>
            <person name="Wang L."/>
            <person name="Nong W."/>
            <person name="Wan A.T."/>
            <person name="Shi M."/>
            <person name="Liu X."/>
            <person name="Cao Q."/>
            <person name="Hui J.H.L."/>
            <person name="Sookrung N."/>
            <person name="Leung T.F."/>
            <person name="Tungtrongchitr A."/>
            <person name="Tsui S.K.W."/>
        </authorList>
    </citation>
    <scope>NUCLEOTIDE SEQUENCE [LARGE SCALE GENOMIC DNA]</scope>
    <source>
        <strain evidence="5">PWHHKU_190912</strain>
    </source>
</reference>
<feature type="transmembrane region" description="Helical" evidence="2">
    <location>
        <begin position="7"/>
        <end position="25"/>
    </location>
</feature>
<feature type="domain" description="Acyltransferase 3" evidence="4">
    <location>
        <begin position="152"/>
        <end position="401"/>
    </location>
</feature>
<evidence type="ECO:0000256" key="2">
    <source>
        <dbReference type="SAM" id="Phobius"/>
    </source>
</evidence>
<dbReference type="InterPro" id="IPR052728">
    <property type="entry name" value="O2_lipid_transport_reg"/>
</dbReference>
<dbReference type="PANTHER" id="PTHR11161:SF0">
    <property type="entry name" value="O-ACYLTRANSFERASE LIKE PROTEIN"/>
    <property type="match status" value="1"/>
</dbReference>
<feature type="transmembrane region" description="Helical" evidence="2">
    <location>
        <begin position="239"/>
        <end position="260"/>
    </location>
</feature>
<feature type="signal peptide" evidence="3">
    <location>
        <begin position="1"/>
        <end position="16"/>
    </location>
</feature>